<evidence type="ECO:0000313" key="3">
    <source>
        <dbReference type="Proteomes" id="UP001265746"/>
    </source>
</evidence>
<reference evidence="2" key="1">
    <citation type="submission" date="2023-06" db="EMBL/GenBank/DDBJ databases">
        <authorList>
            <person name="Noh H."/>
        </authorList>
    </citation>
    <scope>NUCLEOTIDE SEQUENCE</scope>
    <source>
        <strain evidence="2">DUCC20226</strain>
    </source>
</reference>
<dbReference type="Proteomes" id="UP001265746">
    <property type="component" value="Unassembled WGS sequence"/>
</dbReference>
<proteinExistence type="predicted"/>
<dbReference type="AlphaFoldDB" id="A0AAD9SL86"/>
<feature type="region of interest" description="Disordered" evidence="1">
    <location>
        <begin position="145"/>
        <end position="181"/>
    </location>
</feature>
<name>A0AAD9SL86_PHOAM</name>
<accession>A0AAD9SL86</accession>
<gene>
    <name evidence="2" type="ORF">N8I77_004411</name>
</gene>
<organism evidence="2 3">
    <name type="scientific">Phomopsis amygdali</name>
    <name type="common">Fusicoccum amygdali</name>
    <dbReference type="NCBI Taxonomy" id="1214568"/>
    <lineage>
        <taxon>Eukaryota</taxon>
        <taxon>Fungi</taxon>
        <taxon>Dikarya</taxon>
        <taxon>Ascomycota</taxon>
        <taxon>Pezizomycotina</taxon>
        <taxon>Sordariomycetes</taxon>
        <taxon>Sordariomycetidae</taxon>
        <taxon>Diaporthales</taxon>
        <taxon>Diaporthaceae</taxon>
        <taxon>Diaporthe</taxon>
    </lineage>
</organism>
<evidence type="ECO:0000256" key="1">
    <source>
        <dbReference type="SAM" id="MobiDB-lite"/>
    </source>
</evidence>
<comment type="caution">
    <text evidence="2">The sequence shown here is derived from an EMBL/GenBank/DDBJ whole genome shotgun (WGS) entry which is preliminary data.</text>
</comment>
<feature type="compositionally biased region" description="Polar residues" evidence="1">
    <location>
        <begin position="42"/>
        <end position="58"/>
    </location>
</feature>
<keyword evidence="3" id="KW-1185">Reference proteome</keyword>
<protein>
    <submittedName>
        <fullName evidence="2">Uncharacterized protein</fullName>
    </submittedName>
</protein>
<evidence type="ECO:0000313" key="2">
    <source>
        <dbReference type="EMBL" id="KAK2611028.1"/>
    </source>
</evidence>
<feature type="region of interest" description="Disordered" evidence="1">
    <location>
        <begin position="192"/>
        <end position="211"/>
    </location>
</feature>
<sequence>MYSYLAHIVLRTSRISRSAFELNMCLLVPPSKGSKGVKNAKSKGSPQTKPAQVPTVPTYSRMPQPKACAFTAPSTVLQAEYLVEYLKDRYPGDLSTWEQYSHHFDLRQLDEHIHAQFDQARSATEVVNKDVKEIQERLDKLGETLKGTDEAAKTARELGEETKKRRAAKADEQRQMKEEAAQRELERLKGLIAKQEKENEERKQKQKQVQKKGLDEADLIKILDERDMRRELERLKSLQEGAVSKHDKDCLGEVDLVKILDQRDHDREHARLQALESKRPKDIKQDDGKLQEVRFREILNENEQRKEFERLKAFEAEALRLNTYGHLRPSDTATTSLADIERVIDKLLESHSLKQRLEGSPETLRTGQERDTSPAARPNHEAETQRTIDQILEVLLQRQHIDKATELLERLLYKTEHDGRSDSHWILTEVLGYVDEYLLPEHRHSEIPLKMQISNILLTVLAAGASVVSAQDSTTVLTTSLTKSVTLTKVSATSSSSLISSAVANTSVPVATPTTSTYFPLGNSTASGFASGTGVLHTSTKASATATESSGESSSATGSAAASSSSSAAVAGVQSLQGGLLLGALGAMAMLV</sequence>
<feature type="compositionally biased region" description="Basic and acidic residues" evidence="1">
    <location>
        <begin position="367"/>
        <end position="384"/>
    </location>
</feature>
<feature type="region of interest" description="Disordered" evidence="1">
    <location>
        <begin position="33"/>
        <end position="58"/>
    </location>
</feature>
<feature type="compositionally biased region" description="Basic and acidic residues" evidence="1">
    <location>
        <begin position="192"/>
        <end position="203"/>
    </location>
</feature>
<dbReference type="EMBL" id="JAUJFL010000002">
    <property type="protein sequence ID" value="KAK2611028.1"/>
    <property type="molecule type" value="Genomic_DNA"/>
</dbReference>
<feature type="region of interest" description="Disordered" evidence="1">
    <location>
        <begin position="355"/>
        <end position="384"/>
    </location>
</feature>